<evidence type="ECO:0000313" key="2">
    <source>
        <dbReference type="Proteomes" id="UP000244523"/>
    </source>
</evidence>
<keyword evidence="2" id="KW-1185">Reference proteome</keyword>
<gene>
    <name evidence="1" type="ORF">C8N45_10823</name>
</gene>
<comment type="caution">
    <text evidence="1">The sequence shown here is derived from an EMBL/GenBank/DDBJ whole genome shotgun (WGS) entry which is preliminary data.</text>
</comment>
<dbReference type="RefSeq" id="WP_108386987.1">
    <property type="nucleotide sequence ID" value="NZ_QBUD01000008.1"/>
</dbReference>
<organism evidence="1 2">
    <name type="scientific">Yoonia sediminilitoris</name>
    <dbReference type="NCBI Taxonomy" id="1286148"/>
    <lineage>
        <taxon>Bacteria</taxon>
        <taxon>Pseudomonadati</taxon>
        <taxon>Pseudomonadota</taxon>
        <taxon>Alphaproteobacteria</taxon>
        <taxon>Rhodobacterales</taxon>
        <taxon>Paracoccaceae</taxon>
        <taxon>Yoonia</taxon>
    </lineage>
</organism>
<name>A0A2T6KDM6_9RHOB</name>
<dbReference type="EMBL" id="QBUD01000008">
    <property type="protein sequence ID" value="PUB13103.1"/>
    <property type="molecule type" value="Genomic_DNA"/>
</dbReference>
<sequence length="72" mass="7871">MVSLTFSIGGIFMTATMGKPQKPRAIPHQHTFAKRDQTHTAGPCVNLTGFAYSQGKWVDQHGTGYLVPLVIK</sequence>
<reference evidence="1 2" key="1">
    <citation type="submission" date="2018-04" db="EMBL/GenBank/DDBJ databases">
        <title>Genomic Encyclopedia of Archaeal and Bacterial Type Strains, Phase II (KMG-II): from individual species to whole genera.</title>
        <authorList>
            <person name="Goeker M."/>
        </authorList>
    </citation>
    <scope>NUCLEOTIDE SEQUENCE [LARGE SCALE GENOMIC DNA]</scope>
    <source>
        <strain evidence="1 2">DSM 29955</strain>
    </source>
</reference>
<accession>A0A2T6KDM6</accession>
<dbReference type="Proteomes" id="UP000244523">
    <property type="component" value="Unassembled WGS sequence"/>
</dbReference>
<protein>
    <submittedName>
        <fullName evidence="1">Uncharacterized protein</fullName>
    </submittedName>
</protein>
<evidence type="ECO:0000313" key="1">
    <source>
        <dbReference type="EMBL" id="PUB13103.1"/>
    </source>
</evidence>
<proteinExistence type="predicted"/>
<dbReference type="AlphaFoldDB" id="A0A2T6KDM6"/>